<comment type="similarity">
    <text evidence="3">Belongs to the HSF family.</text>
</comment>
<comment type="caution">
    <text evidence="5">The sequence shown here is derived from an EMBL/GenBank/DDBJ whole genome shotgun (WGS) entry which is preliminary data.</text>
</comment>
<dbReference type="GO" id="GO:0006357">
    <property type="term" value="P:regulation of transcription by RNA polymerase II"/>
    <property type="evidence" value="ECO:0007669"/>
    <property type="project" value="TreeGrafter"/>
</dbReference>
<evidence type="ECO:0000313" key="6">
    <source>
        <dbReference type="Proteomes" id="UP000694240"/>
    </source>
</evidence>
<evidence type="ECO:0000313" key="5">
    <source>
        <dbReference type="EMBL" id="KAG7542285.1"/>
    </source>
</evidence>
<keyword evidence="6" id="KW-1185">Reference proteome</keyword>
<dbReference type="AlphaFoldDB" id="A0A8T1Y556"/>
<protein>
    <submittedName>
        <fullName evidence="5">Winged helix DNA-binding domain superfamily</fullName>
    </submittedName>
</protein>
<organism evidence="5 6">
    <name type="scientific">Arabidopsis thaliana x Arabidopsis arenosa</name>
    <dbReference type="NCBI Taxonomy" id="1240361"/>
    <lineage>
        <taxon>Eukaryota</taxon>
        <taxon>Viridiplantae</taxon>
        <taxon>Streptophyta</taxon>
        <taxon>Embryophyta</taxon>
        <taxon>Tracheophyta</taxon>
        <taxon>Spermatophyta</taxon>
        <taxon>Magnoliopsida</taxon>
        <taxon>eudicotyledons</taxon>
        <taxon>Gunneridae</taxon>
        <taxon>Pentapetalae</taxon>
        <taxon>rosids</taxon>
        <taxon>malvids</taxon>
        <taxon>Brassicales</taxon>
        <taxon>Brassicaceae</taxon>
        <taxon>Camelineae</taxon>
        <taxon>Arabidopsis</taxon>
    </lineage>
</organism>
<evidence type="ECO:0000256" key="1">
    <source>
        <dbReference type="ARBA" id="ARBA00023016"/>
    </source>
</evidence>
<sequence length="88" mass="9971">MDPSSSMASQALDLLKKTYEVVDHPSTNSIISWGPDNKSFIIWDPQGFEKFLLPNIFPPRNLAVYASYLNCYGVLKVESETRMGICKR</sequence>
<dbReference type="SMART" id="SM00415">
    <property type="entry name" value="HSF"/>
    <property type="match status" value="1"/>
</dbReference>
<dbReference type="InterPro" id="IPR000232">
    <property type="entry name" value="HSF_DNA-bd"/>
</dbReference>
<evidence type="ECO:0000256" key="2">
    <source>
        <dbReference type="ARBA" id="ARBA00023125"/>
    </source>
</evidence>
<evidence type="ECO:0000259" key="4">
    <source>
        <dbReference type="SMART" id="SM00415"/>
    </source>
</evidence>
<proteinExistence type="inferred from homology"/>
<dbReference type="GO" id="GO:0000978">
    <property type="term" value="F:RNA polymerase II cis-regulatory region sequence-specific DNA binding"/>
    <property type="evidence" value="ECO:0007669"/>
    <property type="project" value="TreeGrafter"/>
</dbReference>
<dbReference type="GO" id="GO:0003700">
    <property type="term" value="F:DNA-binding transcription factor activity"/>
    <property type="evidence" value="ECO:0007669"/>
    <property type="project" value="InterPro"/>
</dbReference>
<evidence type="ECO:0000256" key="3">
    <source>
        <dbReference type="RuleBase" id="RU004020"/>
    </source>
</evidence>
<dbReference type="PANTHER" id="PTHR10015:SF427">
    <property type="entry name" value="HEAT SHOCK FACTOR PROTEIN"/>
    <property type="match status" value="1"/>
</dbReference>
<gene>
    <name evidence="5" type="ORF">ISN45_Aa07g022780</name>
</gene>
<dbReference type="EMBL" id="JAEFBK010000012">
    <property type="protein sequence ID" value="KAG7542285.1"/>
    <property type="molecule type" value="Genomic_DNA"/>
</dbReference>
<dbReference type="Pfam" id="PF00447">
    <property type="entry name" value="HSF_DNA-bind"/>
    <property type="match status" value="1"/>
</dbReference>
<dbReference type="PANTHER" id="PTHR10015">
    <property type="entry name" value="HEAT SHOCK TRANSCRIPTION FACTOR"/>
    <property type="match status" value="1"/>
</dbReference>
<accession>A0A8T1Y556</accession>
<dbReference type="GO" id="GO:0005634">
    <property type="term" value="C:nucleus"/>
    <property type="evidence" value="ECO:0007669"/>
    <property type="project" value="TreeGrafter"/>
</dbReference>
<dbReference type="Proteomes" id="UP000694240">
    <property type="component" value="Chromosome 12"/>
</dbReference>
<dbReference type="GO" id="GO:0034605">
    <property type="term" value="P:cellular response to heat"/>
    <property type="evidence" value="ECO:0007669"/>
    <property type="project" value="TreeGrafter"/>
</dbReference>
<keyword evidence="1" id="KW-0346">Stress response</keyword>
<reference evidence="5 6" key="1">
    <citation type="submission" date="2020-12" db="EMBL/GenBank/DDBJ databases">
        <title>Concerted genomic and epigenomic changes stabilize Arabidopsis allopolyploids.</title>
        <authorList>
            <person name="Chen Z."/>
        </authorList>
    </citation>
    <scope>NUCLEOTIDE SEQUENCE [LARGE SCALE GENOMIC DNA]</scope>
    <source>
        <strain evidence="5">Allo738</strain>
        <tissue evidence="5">Leaf</tissue>
    </source>
</reference>
<keyword evidence="2 5" id="KW-0238">DNA-binding</keyword>
<feature type="domain" description="HSF-type DNA-binding" evidence="4">
    <location>
        <begin position="10"/>
        <end position="88"/>
    </location>
</feature>
<name>A0A8T1Y556_9BRAS</name>